<evidence type="ECO:0000256" key="14">
    <source>
        <dbReference type="SAM" id="Phobius"/>
    </source>
</evidence>
<sequence>MEYQRCTRGGAFSNFLSALPRLNAGLKGVSNNLAAYDFFNCLRNETQCRLGELEIADVTTLAVRAFTGRLGGRPEKASDPRNYVQALAIYSYIGLALALLSTLVLFATLVWLCLRKSQRSLSFFRRAVAWSRPASRRQSSKHGSSIPDLPKFDVGREARRRRWASILLGFYALATVCFIFVGVFKGALALAPAAQRALVRSPTNLAGVVRGLNPPLQTFLTASGASISDTLRQVNESIVSTVDLDALRRDVECAENGQLQLPSNGTLELVLGAVQSTYDQIPDSLTVGLQIESAQEETANLSRVLPPVSTTLQALSSTGIEAAILDVETQLSALKRSMTLLINGQDKFGSFQSTFLEALSTAEGFVDGDGTGGLISQLEGLPLKGCVLCPGGAQYRQGLLATLKDFRSALLNVTAFSADLDAILQEFSNLPDLRALPPSMRALDGALVALPSFSQLAANLTLLDGALASGGLSGLYESMQMILKSPETVNAALGTLSALSGNLTQLNGAIDTYGPCVRNIREQLDVVNTTLVHLPHNLDGVRKRLQGIRTHPLILPNFFVIENSLQSFLLSVQMVLPIIGQYQGPFARAVNLTNQLTGDLSPANLTNRASALAHKTWSLELQAAQVDAAAPALAQLNTSALQLQRVLRSVADAKAPLLTALGIALSPSATDSATLLKTGPQLIPAITAFRSAAGTALAGTLPNIAALSAGLSPLPGLEEHVRDLQGYQANIEVFAKPALSDLLVGLAGALQALPNLADVSALWGQLSFQAPAAPLNLTSAIAAARRVGAQRLMSAENFTTVYQYLDRADDLLYGSGDVILTQLEPASVHASLTANGTGAAATGILDAFNRVYNLATGDNSSTGDPFDSAAIRTGLKIVGRIGAGPNASRDSAAYLARVADVANGTAEVERNGSAGRYFTFHGASCLTDDCLSNSIDLLFKGSLSQAADVIFGTGALSAWQLSIQGTLVIAYVVPASAAALAALSIVFARPWLAITVAATVTVISPFALLISGALEAPIGLLAADACGSFASLTVKLLDTTAADYHMALSNQSVVINPGAVAAAVLGGECAAANDVTAMWHNVSRAVVPYFPTLTASWLGSPDVTQGFQAGQKLDAIVRNGSAELGALLKQLVQSGESTASCQRIHEAYLDIHGAFCCDFVNSVQWYFGSWYIISLLMLFVGTPASLLAARYCPRWKPAPGNPEEVPAATGLAGGSQDDPAPVRAPSSLAELTQEEEADRLSEGPVLEGSPSPEIRESSNASGMRWEKLGGDVRPREKRAVGYVPWSATWASAKARDPLAGPSRSSSLDPNSEASTAVRQAGAVLHQSQGPDMKAPLVANQSKPSTLPENGSNEQCRQSTETNEEGSGGKRKLLRGSAGSSRNQLWGALARAGSWRQGGKGRSDPSA</sequence>
<keyword evidence="10" id="KW-0325">Glycoprotein</keyword>
<evidence type="ECO:0000256" key="7">
    <source>
        <dbReference type="ARBA" id="ARBA00023065"/>
    </source>
</evidence>
<dbReference type="PANTHER" id="PTHR12424:SF8">
    <property type="entry name" value="PROTEIN TWEETY"/>
    <property type="match status" value="1"/>
</dbReference>
<evidence type="ECO:0000256" key="4">
    <source>
        <dbReference type="ARBA" id="ARBA00022475"/>
    </source>
</evidence>
<evidence type="ECO:0000256" key="12">
    <source>
        <dbReference type="ARBA" id="ARBA00023303"/>
    </source>
</evidence>
<evidence type="ECO:0000313" key="15">
    <source>
        <dbReference type="EMBL" id="GAQ90316.1"/>
    </source>
</evidence>
<comment type="similarity">
    <text evidence="2">Belongs to the tweety family.</text>
</comment>
<keyword evidence="4" id="KW-1003">Cell membrane</keyword>
<comment type="subcellular location">
    <subcellularLocation>
        <location evidence="1">Cell membrane</location>
        <topology evidence="1">Multi-pass membrane protein</topology>
    </subcellularLocation>
</comment>
<evidence type="ECO:0000256" key="2">
    <source>
        <dbReference type="ARBA" id="ARBA00009849"/>
    </source>
</evidence>
<name>A0A1Y1ING4_KLENI</name>
<evidence type="ECO:0000313" key="16">
    <source>
        <dbReference type="Proteomes" id="UP000054558"/>
    </source>
</evidence>
<dbReference type="GO" id="GO:0005254">
    <property type="term" value="F:chloride channel activity"/>
    <property type="evidence" value="ECO:0007669"/>
    <property type="project" value="UniProtKB-KW"/>
</dbReference>
<keyword evidence="16" id="KW-1185">Reference proteome</keyword>
<evidence type="ECO:0000256" key="9">
    <source>
        <dbReference type="ARBA" id="ARBA00023173"/>
    </source>
</evidence>
<dbReference type="GO" id="GO:0034707">
    <property type="term" value="C:chloride channel complex"/>
    <property type="evidence" value="ECO:0007669"/>
    <property type="project" value="UniProtKB-KW"/>
</dbReference>
<feature type="compositionally biased region" description="Polar residues" evidence="13">
    <location>
        <begin position="1338"/>
        <end position="1360"/>
    </location>
</feature>
<evidence type="ECO:0000256" key="10">
    <source>
        <dbReference type="ARBA" id="ARBA00023180"/>
    </source>
</evidence>
<dbReference type="EMBL" id="DF237575">
    <property type="protein sequence ID" value="GAQ90316.1"/>
    <property type="molecule type" value="Genomic_DNA"/>
</dbReference>
<feature type="transmembrane region" description="Helical" evidence="14">
    <location>
        <begin position="166"/>
        <end position="191"/>
    </location>
</feature>
<evidence type="ECO:0000256" key="1">
    <source>
        <dbReference type="ARBA" id="ARBA00004651"/>
    </source>
</evidence>
<evidence type="ECO:0000256" key="8">
    <source>
        <dbReference type="ARBA" id="ARBA00023136"/>
    </source>
</evidence>
<keyword evidence="3" id="KW-0813">Transport</keyword>
<dbReference type="GO" id="GO:0005886">
    <property type="term" value="C:plasma membrane"/>
    <property type="evidence" value="ECO:0007669"/>
    <property type="project" value="UniProtKB-SubCell"/>
</dbReference>
<keyword evidence="9" id="KW-0869">Chloride channel</keyword>
<feature type="transmembrane region" description="Helical" evidence="14">
    <location>
        <begin position="968"/>
        <end position="987"/>
    </location>
</feature>
<accession>A0A1Y1ING4</accession>
<organism evidence="15 16">
    <name type="scientific">Klebsormidium nitens</name>
    <name type="common">Green alga</name>
    <name type="synonym">Ulothrix nitens</name>
    <dbReference type="NCBI Taxonomy" id="105231"/>
    <lineage>
        <taxon>Eukaryota</taxon>
        <taxon>Viridiplantae</taxon>
        <taxon>Streptophyta</taxon>
        <taxon>Klebsormidiophyceae</taxon>
        <taxon>Klebsormidiales</taxon>
        <taxon>Klebsormidiaceae</taxon>
        <taxon>Klebsormidium</taxon>
    </lineage>
</organism>
<keyword evidence="11" id="KW-0868">Chloride</keyword>
<proteinExistence type="inferred from homology"/>
<feature type="compositionally biased region" description="Polar residues" evidence="13">
    <location>
        <begin position="1302"/>
        <end position="1317"/>
    </location>
</feature>
<feature type="transmembrane region" description="Helical" evidence="14">
    <location>
        <begin position="1170"/>
        <end position="1189"/>
    </location>
</feature>
<evidence type="ECO:0000256" key="13">
    <source>
        <dbReference type="SAM" id="MobiDB-lite"/>
    </source>
</evidence>
<gene>
    <name evidence="15" type="ORF">KFL_006260020</name>
</gene>
<feature type="transmembrane region" description="Helical" evidence="14">
    <location>
        <begin position="994"/>
        <end position="1014"/>
    </location>
</feature>
<dbReference type="InterPro" id="IPR006990">
    <property type="entry name" value="Tweety"/>
</dbReference>
<dbReference type="Proteomes" id="UP000054558">
    <property type="component" value="Unassembled WGS sequence"/>
</dbReference>
<evidence type="ECO:0000256" key="5">
    <source>
        <dbReference type="ARBA" id="ARBA00022692"/>
    </source>
</evidence>
<reference evidence="15 16" key="1">
    <citation type="journal article" date="2014" name="Nat. Commun.">
        <title>Klebsormidium flaccidum genome reveals primary factors for plant terrestrial adaptation.</title>
        <authorList>
            <person name="Hori K."/>
            <person name="Maruyama F."/>
            <person name="Fujisawa T."/>
            <person name="Togashi T."/>
            <person name="Yamamoto N."/>
            <person name="Seo M."/>
            <person name="Sato S."/>
            <person name="Yamada T."/>
            <person name="Mori H."/>
            <person name="Tajima N."/>
            <person name="Moriyama T."/>
            <person name="Ikeuchi M."/>
            <person name="Watanabe M."/>
            <person name="Wada H."/>
            <person name="Kobayashi K."/>
            <person name="Saito M."/>
            <person name="Masuda T."/>
            <person name="Sasaki-Sekimoto Y."/>
            <person name="Mashiguchi K."/>
            <person name="Awai K."/>
            <person name="Shimojima M."/>
            <person name="Masuda S."/>
            <person name="Iwai M."/>
            <person name="Nobusawa T."/>
            <person name="Narise T."/>
            <person name="Kondo S."/>
            <person name="Saito H."/>
            <person name="Sato R."/>
            <person name="Murakawa M."/>
            <person name="Ihara Y."/>
            <person name="Oshima-Yamada Y."/>
            <person name="Ohtaka K."/>
            <person name="Satoh M."/>
            <person name="Sonobe K."/>
            <person name="Ishii M."/>
            <person name="Ohtani R."/>
            <person name="Kanamori-Sato M."/>
            <person name="Honoki R."/>
            <person name="Miyazaki D."/>
            <person name="Mochizuki H."/>
            <person name="Umetsu J."/>
            <person name="Higashi K."/>
            <person name="Shibata D."/>
            <person name="Kamiya Y."/>
            <person name="Sato N."/>
            <person name="Nakamura Y."/>
            <person name="Tabata S."/>
            <person name="Ida S."/>
            <person name="Kurokawa K."/>
            <person name="Ohta H."/>
        </authorList>
    </citation>
    <scope>NUCLEOTIDE SEQUENCE [LARGE SCALE GENOMIC DNA]</scope>
    <source>
        <strain evidence="15 16">NIES-2285</strain>
    </source>
</reference>
<evidence type="ECO:0000256" key="6">
    <source>
        <dbReference type="ARBA" id="ARBA00022989"/>
    </source>
</evidence>
<feature type="transmembrane region" description="Helical" evidence="14">
    <location>
        <begin position="89"/>
        <end position="114"/>
    </location>
</feature>
<keyword evidence="12" id="KW-0407">Ion channel</keyword>
<protein>
    <submittedName>
        <fullName evidence="15">Uncharacterized protein</fullName>
    </submittedName>
</protein>
<keyword evidence="5 14" id="KW-0812">Transmembrane</keyword>
<keyword evidence="8 14" id="KW-0472">Membrane</keyword>
<dbReference type="PANTHER" id="PTHR12424">
    <property type="entry name" value="TWEETY-RELATED"/>
    <property type="match status" value="1"/>
</dbReference>
<keyword evidence="6 14" id="KW-1133">Transmembrane helix</keyword>
<evidence type="ECO:0000256" key="11">
    <source>
        <dbReference type="ARBA" id="ARBA00023214"/>
    </source>
</evidence>
<evidence type="ECO:0000256" key="3">
    <source>
        <dbReference type="ARBA" id="ARBA00022448"/>
    </source>
</evidence>
<feature type="region of interest" description="Disordered" evidence="13">
    <location>
        <begin position="1294"/>
        <end position="1406"/>
    </location>
</feature>
<feature type="region of interest" description="Disordered" evidence="13">
    <location>
        <begin position="1202"/>
        <end position="1270"/>
    </location>
</feature>
<keyword evidence="7" id="KW-0406">Ion transport</keyword>